<evidence type="ECO:0000256" key="1">
    <source>
        <dbReference type="SAM" id="Phobius"/>
    </source>
</evidence>
<sequence>MLSDILTVKKEYNRARVVSRSASAFSKRSARRNTAHPISDFLQKTSGSGRKTSEANFENDGVLIPYQNRIDLIKNDTVEIRKWDIDKKIQKSFFSDIEIAGSWLLWICLTFGLLCLGNAVIFAFLLSEQLTSLVHAVIVAHYCLVILNIAFLLVANKCLQDVKHDVYLFCSGLALANSFLALGFSYFFFIKSFHSIDYSIGLIMTFVLYCFIFAAAMFLSFISFQVQFVLSRLAASDIEA</sequence>
<feature type="transmembrane region" description="Helical" evidence="1">
    <location>
        <begin position="103"/>
        <end position="126"/>
    </location>
</feature>
<keyword evidence="1" id="KW-0472">Membrane</keyword>
<keyword evidence="1" id="KW-1133">Transmembrane helix</keyword>
<name>A0ABN7SMI4_OIKDI</name>
<accession>A0ABN7SMI4</accession>
<feature type="transmembrane region" description="Helical" evidence="1">
    <location>
        <begin position="132"/>
        <end position="154"/>
    </location>
</feature>
<keyword evidence="3" id="KW-1185">Reference proteome</keyword>
<evidence type="ECO:0000313" key="3">
    <source>
        <dbReference type="Proteomes" id="UP001158576"/>
    </source>
</evidence>
<feature type="transmembrane region" description="Helical" evidence="1">
    <location>
        <begin position="200"/>
        <end position="222"/>
    </location>
</feature>
<keyword evidence="1" id="KW-0812">Transmembrane</keyword>
<proteinExistence type="predicted"/>
<organism evidence="2 3">
    <name type="scientific">Oikopleura dioica</name>
    <name type="common">Tunicate</name>
    <dbReference type="NCBI Taxonomy" id="34765"/>
    <lineage>
        <taxon>Eukaryota</taxon>
        <taxon>Metazoa</taxon>
        <taxon>Chordata</taxon>
        <taxon>Tunicata</taxon>
        <taxon>Appendicularia</taxon>
        <taxon>Copelata</taxon>
        <taxon>Oikopleuridae</taxon>
        <taxon>Oikopleura</taxon>
    </lineage>
</organism>
<dbReference type="EMBL" id="OU015569">
    <property type="protein sequence ID" value="CAG5100091.1"/>
    <property type="molecule type" value="Genomic_DNA"/>
</dbReference>
<gene>
    <name evidence="2" type="ORF">OKIOD_LOCUS8396</name>
</gene>
<protein>
    <submittedName>
        <fullName evidence="2">Oidioi.mRNA.OKI2018_I69.XSR.g16838.t1.cds</fullName>
    </submittedName>
</protein>
<reference evidence="2 3" key="1">
    <citation type="submission" date="2021-04" db="EMBL/GenBank/DDBJ databases">
        <authorList>
            <person name="Bliznina A."/>
        </authorList>
    </citation>
    <scope>NUCLEOTIDE SEQUENCE [LARGE SCALE GENOMIC DNA]</scope>
</reference>
<feature type="transmembrane region" description="Helical" evidence="1">
    <location>
        <begin position="166"/>
        <end position="188"/>
    </location>
</feature>
<dbReference type="Proteomes" id="UP001158576">
    <property type="component" value="Chromosome XSR"/>
</dbReference>
<evidence type="ECO:0000313" key="2">
    <source>
        <dbReference type="EMBL" id="CAG5100091.1"/>
    </source>
</evidence>